<comment type="caution">
    <text evidence="3">The sequence shown here is derived from an EMBL/GenBank/DDBJ whole genome shotgun (WGS) entry which is preliminary data.</text>
</comment>
<dbReference type="InterPro" id="IPR050792">
    <property type="entry name" value="ADP-ribosylglycohydrolase"/>
</dbReference>
<protein>
    <submittedName>
        <fullName evidence="3">ADP-ribosylglycohydrolase family protein</fullName>
    </submittedName>
</protein>
<dbReference type="Proteomes" id="UP001589838">
    <property type="component" value="Unassembled WGS sequence"/>
</dbReference>
<evidence type="ECO:0000313" key="3">
    <source>
        <dbReference type="EMBL" id="MFC0469115.1"/>
    </source>
</evidence>
<reference evidence="3 4" key="1">
    <citation type="submission" date="2024-09" db="EMBL/GenBank/DDBJ databases">
        <authorList>
            <person name="Sun Q."/>
            <person name="Mori K."/>
        </authorList>
    </citation>
    <scope>NUCLEOTIDE SEQUENCE [LARGE SCALE GENOMIC DNA]</scope>
    <source>
        <strain evidence="3 4">NCAIM B.02610</strain>
    </source>
</reference>
<proteinExistence type="inferred from homology"/>
<evidence type="ECO:0000256" key="1">
    <source>
        <dbReference type="ARBA" id="ARBA00010702"/>
    </source>
</evidence>
<dbReference type="InterPro" id="IPR036705">
    <property type="entry name" value="Ribosyl_crysJ1_sf"/>
</dbReference>
<dbReference type="PANTHER" id="PTHR16222">
    <property type="entry name" value="ADP-RIBOSYLGLYCOHYDROLASE"/>
    <property type="match status" value="1"/>
</dbReference>
<dbReference type="InterPro" id="IPR005502">
    <property type="entry name" value="Ribosyl_crysJ1"/>
</dbReference>
<comment type="similarity">
    <text evidence="1">Belongs to the ADP-ribosylglycohydrolase family.</text>
</comment>
<dbReference type="EMBL" id="JBHLUX010000001">
    <property type="protein sequence ID" value="MFC0469115.1"/>
    <property type="molecule type" value="Genomic_DNA"/>
</dbReference>
<dbReference type="Pfam" id="PF03747">
    <property type="entry name" value="ADP_ribosyl_GH"/>
    <property type="match status" value="1"/>
</dbReference>
<organism evidence="3 4">
    <name type="scientific">Halalkalibacter kiskunsagensis</name>
    <dbReference type="NCBI Taxonomy" id="1548599"/>
    <lineage>
        <taxon>Bacteria</taxon>
        <taxon>Bacillati</taxon>
        <taxon>Bacillota</taxon>
        <taxon>Bacilli</taxon>
        <taxon>Bacillales</taxon>
        <taxon>Bacillaceae</taxon>
        <taxon>Halalkalibacter</taxon>
    </lineage>
</organism>
<evidence type="ECO:0000256" key="2">
    <source>
        <dbReference type="ARBA" id="ARBA00022801"/>
    </source>
</evidence>
<name>A0ABV6K7T0_9BACI</name>
<dbReference type="SUPFAM" id="SSF101478">
    <property type="entry name" value="ADP-ribosylglycohydrolase"/>
    <property type="match status" value="1"/>
</dbReference>
<keyword evidence="4" id="KW-1185">Reference proteome</keyword>
<accession>A0ABV6K7T0</accession>
<sequence length="359" mass="39625">MGNNVSLRDKFFGCISGVHIGSAMGAAVEGWSYQKIEERYGTLQSLQSYEHYNNGWVREPGTTEDGVERQKLMITAIIEKEDRVNAEDVKKIWTRDIKPESIGMISEPFEATLLAMAKSDIPAVDLGKYCDYSGLNSFARACHPIGLINAGDPKGALDDVYEVGQLYQSSNSRGLKWASVTAVAIASATKPGATVDRVIGDIYDLCDQDRVVKEIDRELKHTAHCQDFRELRVAFDSVYSGEGMDYAYAWANEVVTKGICIFKMVDGNLKDAMVSAVNMGRDVDCITAVASGISGSLTGASSIPEEWIKQTDYATSLNKVTNSQRTIEEHSDGLYRAYQSRLKKMKSFADKMLVEENVL</sequence>
<dbReference type="RefSeq" id="WP_335958287.1">
    <property type="nucleotide sequence ID" value="NZ_JAXBLX010000001.1"/>
</dbReference>
<keyword evidence="2" id="KW-0378">Hydrolase</keyword>
<dbReference type="Gene3D" id="1.10.4080.10">
    <property type="entry name" value="ADP-ribosylation/Crystallin J1"/>
    <property type="match status" value="1"/>
</dbReference>
<gene>
    <name evidence="3" type="ORF">ACFFHM_00660</name>
</gene>
<evidence type="ECO:0000313" key="4">
    <source>
        <dbReference type="Proteomes" id="UP001589838"/>
    </source>
</evidence>
<dbReference type="PANTHER" id="PTHR16222:SF24">
    <property type="entry name" value="ADP-RIBOSYLHYDROLASE ARH3"/>
    <property type="match status" value="1"/>
</dbReference>